<keyword evidence="4" id="KW-0614">Plasmid</keyword>
<evidence type="ECO:0000313" key="4">
    <source>
        <dbReference type="EMBL" id="AZV80777.1"/>
    </source>
</evidence>
<dbReference type="SUPFAM" id="SSF52540">
    <property type="entry name" value="P-loop containing nucleoside triphosphate hydrolases"/>
    <property type="match status" value="1"/>
</dbReference>
<evidence type="ECO:0000256" key="1">
    <source>
        <dbReference type="ARBA" id="ARBA00022679"/>
    </source>
</evidence>
<dbReference type="KEGG" id="sedi:EBB79_22760"/>
<evidence type="ECO:0000259" key="3">
    <source>
        <dbReference type="Pfam" id="PF00685"/>
    </source>
</evidence>
<dbReference type="Proteomes" id="UP000283063">
    <property type="component" value="Plasmid pW43B"/>
</dbReference>
<proteinExistence type="predicted"/>
<gene>
    <name evidence="4" type="ORF">EBB79_22760</name>
</gene>
<dbReference type="AlphaFoldDB" id="A0A3T0N9T3"/>
<dbReference type="InterPro" id="IPR027417">
    <property type="entry name" value="P-loop_NTPase"/>
</dbReference>
<geneLocation type="plasmid" evidence="4 5">
    <name>pW43B</name>
</geneLocation>
<dbReference type="PANTHER" id="PTHR10605:SF56">
    <property type="entry name" value="BIFUNCTIONAL HEPARAN SULFATE N-DEACETYLASE_N-SULFOTRANSFERASE"/>
    <property type="match status" value="1"/>
</dbReference>
<dbReference type="PANTHER" id="PTHR10605">
    <property type="entry name" value="HEPARAN SULFATE SULFOTRANSFERASE"/>
    <property type="match status" value="1"/>
</dbReference>
<protein>
    <recommendedName>
        <fullName evidence="3">Sulfotransferase domain-containing protein</fullName>
    </recommendedName>
</protein>
<dbReference type="InterPro" id="IPR000863">
    <property type="entry name" value="Sulfotransferase_dom"/>
</dbReference>
<dbReference type="Pfam" id="PF00685">
    <property type="entry name" value="Sulfotransfer_1"/>
    <property type="match status" value="1"/>
</dbReference>
<sequence>MLYTGLQDLKGNIFMGKIKKLLVIAGSAKTGSTSLAKWLGQRDDMVLGTEKEGRYFTNFQSDSWTGPASDGFRDTLITDAASYEMNFPDLTDDQWAIDGSTDYIWADGTIGKLMEFAQTCEVKIICIAREPVSRAVSEYNHTLRHGWEDMSFSHSLHAEQDRRSAGWHPLFYHKRRSEIRDDIHRYHDAFGENLLVLDYQDMKTADVVLEKVAKFLGVPDKPVDSSQAHNVSLLEKNKLSGRLKRSKFLLSLGRILLPGVIKRWLWNALHVEAKHKTTVSEKEKQAYSALMAEEIAACKSSPLVPTDRWPSSE</sequence>
<dbReference type="GO" id="GO:0008146">
    <property type="term" value="F:sulfotransferase activity"/>
    <property type="evidence" value="ECO:0007669"/>
    <property type="project" value="InterPro"/>
</dbReference>
<keyword evidence="5" id="KW-1185">Reference proteome</keyword>
<evidence type="ECO:0000313" key="5">
    <source>
        <dbReference type="Proteomes" id="UP000283063"/>
    </source>
</evidence>
<accession>A0A3T0N9T3</accession>
<feature type="domain" description="Sulfotransferase" evidence="3">
    <location>
        <begin position="121"/>
        <end position="226"/>
    </location>
</feature>
<keyword evidence="2" id="KW-0325">Glycoprotein</keyword>
<dbReference type="EMBL" id="CP033221">
    <property type="protein sequence ID" value="AZV80777.1"/>
    <property type="molecule type" value="Genomic_DNA"/>
</dbReference>
<dbReference type="InterPro" id="IPR037359">
    <property type="entry name" value="NST/OST"/>
</dbReference>
<evidence type="ECO:0000256" key="2">
    <source>
        <dbReference type="ARBA" id="ARBA00023180"/>
    </source>
</evidence>
<reference evidence="4 5" key="1">
    <citation type="submission" date="2018-10" db="EMBL/GenBank/DDBJ databases">
        <title>Parasedimentitalea marina sp. nov., a psychrophilic bacterium isolated from deep seawater of the New Britain Trench.</title>
        <authorList>
            <person name="Cao J."/>
        </authorList>
    </citation>
    <scope>NUCLEOTIDE SEQUENCE [LARGE SCALE GENOMIC DNA]</scope>
    <source>
        <strain evidence="4 5">W43</strain>
        <plasmid evidence="4 5">pW43B</plasmid>
    </source>
</reference>
<dbReference type="OrthoDB" id="981508at2"/>
<dbReference type="Gene3D" id="3.40.50.300">
    <property type="entry name" value="P-loop containing nucleotide triphosphate hydrolases"/>
    <property type="match status" value="1"/>
</dbReference>
<organism evidence="4 5">
    <name type="scientific">Parasedimentitalea marina</name>
    <dbReference type="NCBI Taxonomy" id="2483033"/>
    <lineage>
        <taxon>Bacteria</taxon>
        <taxon>Pseudomonadati</taxon>
        <taxon>Pseudomonadota</taxon>
        <taxon>Alphaproteobacteria</taxon>
        <taxon>Rhodobacterales</taxon>
        <taxon>Paracoccaceae</taxon>
        <taxon>Parasedimentitalea</taxon>
    </lineage>
</organism>
<name>A0A3T0N9T3_9RHOB</name>
<keyword evidence="1" id="KW-0808">Transferase</keyword>